<dbReference type="Proteomes" id="UP000270866">
    <property type="component" value="Chromosome 1"/>
</dbReference>
<evidence type="ECO:0000313" key="3">
    <source>
        <dbReference type="Proteomes" id="UP000270866"/>
    </source>
</evidence>
<accession>A0A3L6P603</accession>
<evidence type="ECO:0000313" key="2">
    <source>
        <dbReference type="EMBL" id="RKK28736.1"/>
    </source>
</evidence>
<organism evidence="2 3">
    <name type="scientific">Fusarium oxysporum f. sp. cepae</name>
    <dbReference type="NCBI Taxonomy" id="396571"/>
    <lineage>
        <taxon>Eukaryota</taxon>
        <taxon>Fungi</taxon>
        <taxon>Dikarya</taxon>
        <taxon>Ascomycota</taxon>
        <taxon>Pezizomycotina</taxon>
        <taxon>Sordariomycetes</taxon>
        <taxon>Hypocreomycetidae</taxon>
        <taxon>Hypocreales</taxon>
        <taxon>Nectriaceae</taxon>
        <taxon>Fusarium</taxon>
        <taxon>Fusarium oxysporum species complex</taxon>
    </lineage>
</organism>
<proteinExistence type="predicted"/>
<feature type="signal peptide" evidence="1">
    <location>
        <begin position="1"/>
        <end position="15"/>
    </location>
</feature>
<keyword evidence="1" id="KW-0732">Signal</keyword>
<feature type="chain" id="PRO_5018070276" evidence="1">
    <location>
        <begin position="16"/>
        <end position="37"/>
    </location>
</feature>
<name>A0A3L6P603_FUSOX</name>
<dbReference type="AlphaFoldDB" id="A0A3L6P603"/>
<dbReference type="EMBL" id="MRCU01000001">
    <property type="protein sequence ID" value="RKK28736.1"/>
    <property type="molecule type" value="Genomic_DNA"/>
</dbReference>
<protein>
    <submittedName>
        <fullName evidence="2">Uncharacterized protein</fullName>
    </submittedName>
</protein>
<evidence type="ECO:0000256" key="1">
    <source>
        <dbReference type="SAM" id="SignalP"/>
    </source>
</evidence>
<gene>
    <name evidence="2" type="ORF">BFJ65_g678</name>
</gene>
<sequence length="37" mass="4023">MSFFIFTLAFARSGALDIFATTGAEKEAVLVPMICPR</sequence>
<reference evidence="2 3" key="1">
    <citation type="journal article" date="2018" name="Sci. Rep.">
        <title>Characterisation of pathogen-specific regions and novel effector candidates in Fusarium oxysporum f. sp. cepae.</title>
        <authorList>
            <person name="Armitage A.D."/>
            <person name="Taylor A."/>
            <person name="Sobczyk M.K."/>
            <person name="Baxter L."/>
            <person name="Greenfield B.P."/>
            <person name="Bates H.J."/>
            <person name="Wilson F."/>
            <person name="Jackson A.C."/>
            <person name="Ott S."/>
            <person name="Harrison R.J."/>
            <person name="Clarkson J.P."/>
        </authorList>
    </citation>
    <scope>NUCLEOTIDE SEQUENCE [LARGE SCALE GENOMIC DNA]</scope>
    <source>
        <strain evidence="2 3">FoC_Fus2</strain>
    </source>
</reference>
<comment type="caution">
    <text evidence="2">The sequence shown here is derived from an EMBL/GenBank/DDBJ whole genome shotgun (WGS) entry which is preliminary data.</text>
</comment>